<dbReference type="Proteomes" id="UP000589351">
    <property type="component" value="Unassembled WGS sequence"/>
</dbReference>
<dbReference type="AlphaFoldDB" id="A0A6V7RN21"/>
<gene>
    <name evidence="1" type="ORF">JEODO184_01751</name>
</gene>
<keyword evidence="2" id="KW-1185">Reference proteome</keyword>
<dbReference type="RefSeq" id="WP_185126258.1">
    <property type="nucleotide sequence ID" value="NZ_CAJEWD010000008.1"/>
</dbReference>
<proteinExistence type="predicted"/>
<sequence>MRLKVKVKDYDLGISIIKLDVPEESTVSFLLGKLLEKRLIFDSYLPQLNTMGYTYVEMHHLKINTLFHGKEKVIIKSDRVELTLTQKLPEEGRKAGQLLLDYSQLVNVIDKFKDEEIDPEKVYGTVFYIQQEKQQYLVRYEEHGFEFYHFKLQYQNAFKDEDRFPFLILELKTKDELSKSELKWIRTIMYPSKDRKNPIIHLEVSKLNQGILDELSTLVHRVMVVIGRFTRTKTALEANGKLPSYVQLNQKNSIGFVNLDQLERIVKQQ</sequence>
<reference evidence="1 2" key="1">
    <citation type="submission" date="2020-07" db="EMBL/GenBank/DDBJ databases">
        <authorList>
            <person name="Criscuolo A."/>
        </authorList>
    </citation>
    <scope>NUCLEOTIDE SEQUENCE [LARGE SCALE GENOMIC DNA]</scope>
    <source>
        <strain evidence="1">CIP111649</strain>
    </source>
</reference>
<evidence type="ECO:0000313" key="2">
    <source>
        <dbReference type="Proteomes" id="UP000589351"/>
    </source>
</evidence>
<organism evidence="1 2">
    <name type="scientific">Jeotgalicoccus meleagridis</name>
    <dbReference type="NCBI Taxonomy" id="2759181"/>
    <lineage>
        <taxon>Bacteria</taxon>
        <taxon>Bacillati</taxon>
        <taxon>Bacillota</taxon>
        <taxon>Bacilli</taxon>
        <taxon>Bacillales</taxon>
        <taxon>Staphylococcaceae</taxon>
        <taxon>Jeotgalicoccus</taxon>
    </lineage>
</organism>
<comment type="caution">
    <text evidence="1">The sequence shown here is derived from an EMBL/GenBank/DDBJ whole genome shotgun (WGS) entry which is preliminary data.</text>
</comment>
<evidence type="ECO:0000313" key="1">
    <source>
        <dbReference type="EMBL" id="CAD2079751.1"/>
    </source>
</evidence>
<dbReference type="EMBL" id="CAJEWD010000008">
    <property type="protein sequence ID" value="CAD2079751.1"/>
    <property type="molecule type" value="Genomic_DNA"/>
</dbReference>
<protein>
    <submittedName>
        <fullName evidence="1">Uncharacterized protein</fullName>
    </submittedName>
</protein>
<name>A0A6V7RN21_9STAP</name>
<accession>A0A6V7RN21</accession>